<protein>
    <submittedName>
        <fullName evidence="1">Uncharacterized protein</fullName>
    </submittedName>
</protein>
<sequence length="117" mass="12909">MVPASYRVSPCLVDRDSLATQDATLSANSPPLPHHPTIGIPVTYEEVPRIPHETLRGYLLRVSLGTYLGITKYGIRRLEIACLRKRSRLDLPLVEKSIKVGAEARFPTLGVLPSPHS</sequence>
<accession>L1NIH6</accession>
<gene>
    <name evidence="1" type="ORF">HMPREF9134_00188</name>
</gene>
<organism evidence="1 2">
    <name type="scientific">Porphyromonas catoniae F0037</name>
    <dbReference type="NCBI Taxonomy" id="1127696"/>
    <lineage>
        <taxon>Bacteria</taxon>
        <taxon>Pseudomonadati</taxon>
        <taxon>Bacteroidota</taxon>
        <taxon>Bacteroidia</taxon>
        <taxon>Bacteroidales</taxon>
        <taxon>Porphyromonadaceae</taxon>
        <taxon>Porphyromonas</taxon>
    </lineage>
</organism>
<dbReference type="Proteomes" id="UP000010408">
    <property type="component" value="Unassembled WGS sequence"/>
</dbReference>
<evidence type="ECO:0000313" key="1">
    <source>
        <dbReference type="EMBL" id="EKY03007.1"/>
    </source>
</evidence>
<dbReference type="HOGENOM" id="CLU_2082685_0_0_10"/>
<name>L1NIH6_9PORP</name>
<comment type="caution">
    <text evidence="1">The sequence shown here is derived from an EMBL/GenBank/DDBJ whole genome shotgun (WGS) entry which is preliminary data.</text>
</comment>
<evidence type="ECO:0000313" key="2">
    <source>
        <dbReference type="Proteomes" id="UP000010408"/>
    </source>
</evidence>
<dbReference type="AlphaFoldDB" id="L1NIH6"/>
<dbReference type="STRING" id="1127696.HMPREF9134_00188"/>
<dbReference type="EMBL" id="AMEQ01000006">
    <property type="protein sequence ID" value="EKY03007.1"/>
    <property type="molecule type" value="Genomic_DNA"/>
</dbReference>
<proteinExistence type="predicted"/>
<reference evidence="1 2" key="1">
    <citation type="submission" date="2012-05" db="EMBL/GenBank/DDBJ databases">
        <authorList>
            <person name="Weinstock G."/>
            <person name="Sodergren E."/>
            <person name="Lobos E.A."/>
            <person name="Fulton L."/>
            <person name="Fulton R."/>
            <person name="Courtney L."/>
            <person name="Fronick C."/>
            <person name="O'Laughlin M."/>
            <person name="Godfrey J."/>
            <person name="Wilson R.M."/>
            <person name="Miner T."/>
            <person name="Farmer C."/>
            <person name="Delehaunty K."/>
            <person name="Cordes M."/>
            <person name="Minx P."/>
            <person name="Tomlinson C."/>
            <person name="Chen J."/>
            <person name="Wollam A."/>
            <person name="Pepin K.H."/>
            <person name="Bhonagiri V."/>
            <person name="Zhang X."/>
            <person name="Suruliraj S."/>
            <person name="Warren W."/>
            <person name="Mitreva M."/>
            <person name="Mardis E.R."/>
            <person name="Wilson R.K."/>
        </authorList>
    </citation>
    <scope>NUCLEOTIDE SEQUENCE [LARGE SCALE GENOMIC DNA]</scope>
    <source>
        <strain evidence="1 2">F0037</strain>
    </source>
</reference>